<sequence length="339" mass="37142">MSTEPQPIDGLPSYAELRTRTDAPAGSNWFLFGRDDQIGTLNLLRHNSLCEAAGEVRDGTAFHLDLPSDALTSSLAPTRKPAEHRIFSRTPYHHDEWLDGFYTQYGSQLDGLRHIAHPDHGFYNNADPRRFTTDDGLLGMANLAAVPIAGRAVLLDIGRYLEGTGAPLDHLSGPAVGVEVVEATAQAQGTEIRPGDILLLRFGWLDWYRNVASDQVREGLVTNQFHTGLRQSHEMVAWLWDHRVSLVAADNFALECWPAQPDSPFFTDPEIHGGHEDPHAGIMHRALIGLLGMPIGELWDIDALAAACAEDRRWSFLVTVAPMPLVGGVGSPANAIAIR</sequence>
<dbReference type="GO" id="GO:0004061">
    <property type="term" value="F:arylformamidase activity"/>
    <property type="evidence" value="ECO:0007669"/>
    <property type="project" value="InterPro"/>
</dbReference>
<dbReference type="Gene3D" id="3.50.30.50">
    <property type="entry name" value="Putative cyclase"/>
    <property type="match status" value="1"/>
</dbReference>
<reference evidence="1" key="1">
    <citation type="journal article" date="2021" name="Nat. Microbiol.">
        <title>Cocultivation of an ultrasmall environmental parasitic bacterium with lytic ability against bacteria associated with wastewater foams.</title>
        <authorList>
            <person name="Batinovic S."/>
            <person name="Rose J.J.A."/>
            <person name="Ratcliffe J."/>
            <person name="Seviour R.J."/>
            <person name="Petrovski S."/>
        </authorList>
    </citation>
    <scope>NUCLEOTIDE SEQUENCE</scope>
    <source>
        <strain evidence="1">CON44</strain>
    </source>
</reference>
<dbReference type="GO" id="GO:0019441">
    <property type="term" value="P:L-tryptophan catabolic process to kynurenine"/>
    <property type="evidence" value="ECO:0007669"/>
    <property type="project" value="InterPro"/>
</dbReference>
<name>A0A857M994_9ACTN</name>
<dbReference type="AlphaFoldDB" id="A0A857M994"/>
<dbReference type="EMBL" id="CP045810">
    <property type="protein sequence ID" value="QHN38966.1"/>
    <property type="molecule type" value="Genomic_DNA"/>
</dbReference>
<protein>
    <submittedName>
        <fullName evidence="1">Cyclase family protein</fullName>
    </submittedName>
</protein>
<proteinExistence type="predicted"/>
<dbReference type="Pfam" id="PF04199">
    <property type="entry name" value="Cyclase"/>
    <property type="match status" value="1"/>
</dbReference>
<dbReference type="PANTHER" id="PTHR34861:SF10">
    <property type="entry name" value="CYCLASE"/>
    <property type="match status" value="1"/>
</dbReference>
<accession>A0A857M994</accession>
<dbReference type="PANTHER" id="PTHR34861">
    <property type="match status" value="1"/>
</dbReference>
<dbReference type="SUPFAM" id="SSF102198">
    <property type="entry name" value="Putative cyclase"/>
    <property type="match status" value="1"/>
</dbReference>
<gene>
    <name evidence="1" type="ORF">GII30_07100</name>
</gene>
<dbReference type="InterPro" id="IPR007325">
    <property type="entry name" value="KFase/CYL"/>
</dbReference>
<dbReference type="RefSeq" id="WP_005186028.1">
    <property type="nucleotide sequence ID" value="NZ_CP045804.1"/>
</dbReference>
<dbReference type="InterPro" id="IPR037175">
    <property type="entry name" value="KFase_sf"/>
</dbReference>
<evidence type="ECO:0000313" key="1">
    <source>
        <dbReference type="EMBL" id="QHN38966.1"/>
    </source>
</evidence>
<organism evidence="1">
    <name type="scientific">Gordonia amarae</name>
    <dbReference type="NCBI Taxonomy" id="36821"/>
    <lineage>
        <taxon>Bacteria</taxon>
        <taxon>Bacillati</taxon>
        <taxon>Actinomycetota</taxon>
        <taxon>Actinomycetes</taxon>
        <taxon>Mycobacteriales</taxon>
        <taxon>Gordoniaceae</taxon>
        <taxon>Gordonia</taxon>
    </lineage>
</organism>